<dbReference type="GO" id="GO:0043531">
    <property type="term" value="F:ADP binding"/>
    <property type="evidence" value="ECO:0007669"/>
    <property type="project" value="InterPro"/>
</dbReference>
<dbReference type="SUPFAM" id="SSF52058">
    <property type="entry name" value="L domain-like"/>
    <property type="match status" value="2"/>
</dbReference>
<keyword evidence="6" id="KW-0067">ATP-binding</keyword>
<dbReference type="PANTHER" id="PTHR36766">
    <property type="entry name" value="PLANT BROAD-SPECTRUM MILDEW RESISTANCE PROTEIN RPW8"/>
    <property type="match status" value="1"/>
</dbReference>
<dbReference type="Pfam" id="PF23559">
    <property type="entry name" value="WHD_DRP"/>
    <property type="match status" value="1"/>
</dbReference>
<comment type="caution">
    <text evidence="11">The sequence shown here is derived from an EMBL/GenBank/DDBJ whole genome shotgun (WGS) entry which is preliminary data.</text>
</comment>
<dbReference type="SUPFAM" id="SSF52540">
    <property type="entry name" value="P-loop containing nucleoside triphosphate hydrolases"/>
    <property type="match status" value="1"/>
</dbReference>
<dbReference type="FunFam" id="3.40.50.300:FF:001091">
    <property type="entry name" value="Probable disease resistance protein At1g61300"/>
    <property type="match status" value="1"/>
</dbReference>
<dbReference type="InterPro" id="IPR002182">
    <property type="entry name" value="NB-ARC"/>
</dbReference>
<dbReference type="CDD" id="cd14798">
    <property type="entry name" value="RX-CC_like"/>
    <property type="match status" value="1"/>
</dbReference>
<evidence type="ECO:0000256" key="2">
    <source>
        <dbReference type="ARBA" id="ARBA00022614"/>
    </source>
</evidence>
<dbReference type="PANTHER" id="PTHR36766:SF40">
    <property type="entry name" value="DISEASE RESISTANCE PROTEIN RGA3"/>
    <property type="match status" value="1"/>
</dbReference>
<evidence type="ECO:0000259" key="9">
    <source>
        <dbReference type="Pfam" id="PF23559"/>
    </source>
</evidence>
<dbReference type="Pfam" id="PF00931">
    <property type="entry name" value="NB-ARC"/>
    <property type="match status" value="1"/>
</dbReference>
<protein>
    <submittedName>
        <fullName evidence="11">Uncharacterized protein</fullName>
    </submittedName>
</protein>
<feature type="domain" description="R13L1/DRL21-like LRR repeat region" evidence="10">
    <location>
        <begin position="707"/>
        <end position="837"/>
    </location>
</feature>
<dbReference type="InterPro" id="IPR032675">
    <property type="entry name" value="LRR_dom_sf"/>
</dbReference>
<keyword evidence="3" id="KW-0677">Repeat</keyword>
<feature type="domain" description="Disease resistance N-terminal" evidence="8">
    <location>
        <begin position="9"/>
        <end position="94"/>
    </location>
</feature>
<evidence type="ECO:0000256" key="1">
    <source>
        <dbReference type="ARBA" id="ARBA00008894"/>
    </source>
</evidence>
<keyword evidence="2" id="KW-0433">Leucine-rich repeat</keyword>
<keyword evidence="12" id="KW-1185">Reference proteome</keyword>
<dbReference type="EMBL" id="NMUH01002942">
    <property type="protein sequence ID" value="MQM02918.1"/>
    <property type="molecule type" value="Genomic_DNA"/>
</dbReference>
<evidence type="ECO:0000256" key="3">
    <source>
        <dbReference type="ARBA" id="ARBA00022737"/>
    </source>
</evidence>
<dbReference type="InterPro" id="IPR041118">
    <property type="entry name" value="Rx_N"/>
</dbReference>
<keyword evidence="5" id="KW-0611">Plant defense</keyword>
<keyword evidence="4" id="KW-0547">Nucleotide-binding</keyword>
<dbReference type="InterPro" id="IPR038005">
    <property type="entry name" value="RX-like_CC"/>
</dbReference>
<dbReference type="Pfam" id="PF25019">
    <property type="entry name" value="LRR_R13L1-DRL21"/>
    <property type="match status" value="1"/>
</dbReference>
<dbReference type="Gene3D" id="3.80.10.10">
    <property type="entry name" value="Ribonuclease Inhibitor"/>
    <property type="match status" value="4"/>
</dbReference>
<dbReference type="InterPro" id="IPR056789">
    <property type="entry name" value="LRR_R13L1-DRL21"/>
</dbReference>
<dbReference type="OrthoDB" id="771937at2759"/>
<sequence length="1443" mass="162091">MALVASALLNPVCNRLINFAIEEYGLLRNLKEETESLKSTVSLIKRVLHDADAKQANDEAVRAWLAQLKQILFDAEDILDEVATDALLRQRYQDSSEPKIGTGQKVRNIICCFGCVESVSSDHDMAHRIKAIRLKLDDIYDKKHKLGLQTSVPAEEFRPRRPPTSSLLGDESYIIGRDDEREKVIQLLLGPKEEIDLDGQKDNIQVLVIVGIGGVGKTTLAKLIYNDPRVKKHFHKLMMWVCVSEDFDLKRITREIMEAALSSEERKELFEISNWDLHQNRFKNKIEDKRFLLVLDDLWEEDRSNWETLCEPLLHGAEGSKIIVTTRKKRILNMVKGIPFPLEVMSTEALWPIFRRYAFDNDEPSEKMQLEIVGRQIVKKLKGLPLAAKIIGRLLNESLDMNHWTNILRSEIFTLQQYSDDILPVLKLSYDHLSANLKQCFAYCSLFQKDDIFFEDELISMWMAQNFIQNTRVDLHAEQVGRESINDLFNKSFFEQKNVTSMGRFWLEIAGGHFHAEEKFSSEFMMHDLIHDLAESISEGDCFRLGDDKQKEMSENVRHVSIATDSLDLSRLMKVWKHGNLRTLVFLHQNTFIWTPHLDDLFMKLKRLRTLGLRGCKIEKLPSSIGKLKHLRFVDVSKTLISNLPESLSDLHNLQFVDVSKTLINNLPESLSDLHNLQLDTEIASSVQGLRKLTALQELIVTGSKVGELADMSMLKELRIWGLEGVASKEEAVQARLEAKHHLEVLELKWSQSSDSRPRRQALSEEEIVDALKPVNRIRRLLLRFYEGVRSPKWMADPSWVSGSFLEKIVLSDCTKWEVLPPLSQLPCLKFLIIEAMLGVRRIGPEFFSCCCVDGGGGGGVKLAPGFPSLEELGFYNLSEWEEWESPVLVDQDDGRRGGQQHPLFLPRLRTLRIFHCEKLRGLPPLPPTLTILDLSYVGLAHLPGWMMRGSDVGRDVTSPTSSSSPTLSSLDIYHCPNITSLGSGLLQHPLPMLKYLRISGCGELASLPDGLLLRHLDSLQRLTVRDCPKLSWPPSATLEDALPTSSLEDVQLYGCGETTGELLLGNLSQRLTSLSRLDVDVSSSGTLAGLGAFTSLTHLGIHGHDHVDDGALSTCLQGLTSLKSLNIYNCSAITTLILSSEEVLRRLPALEKLEIGNCAELRSLWGASPALVSLKHLEIGNCPKLFHLVEEAVSSPSAPSASSPVISSTATKISVKSLWIWSCSPEQIAAWLLQVSSLQELYMWSCPQLRCFGDDDAGRGDDTHGGELESALLDLAPSLRQLRFALCENLSSLPSRLRSLSCLERLSVVDCPKIQRLPSAGLPESLEYFGIFGCPELEQRCRKEGSPDWPLLSHIPFVRTGSLLSAAQFDQEGGTHAVADWFSFEIVIWAGGMKDSLGTFRNINSIEEDTMLGTNWAPKHLGTQGPQECPRVAWRLDKVSTL</sequence>
<dbReference type="GO" id="GO:0051707">
    <property type="term" value="P:response to other organism"/>
    <property type="evidence" value="ECO:0007669"/>
    <property type="project" value="UniProtKB-ARBA"/>
</dbReference>
<evidence type="ECO:0000259" key="10">
    <source>
        <dbReference type="Pfam" id="PF25019"/>
    </source>
</evidence>
<proteinExistence type="inferred from homology"/>
<dbReference type="Gene3D" id="1.20.5.4130">
    <property type="match status" value="1"/>
</dbReference>
<dbReference type="Gene3D" id="1.10.8.430">
    <property type="entry name" value="Helical domain of apoptotic protease-activating factors"/>
    <property type="match status" value="1"/>
</dbReference>
<evidence type="ECO:0000256" key="4">
    <source>
        <dbReference type="ARBA" id="ARBA00022741"/>
    </source>
</evidence>
<dbReference type="Gene3D" id="3.40.50.300">
    <property type="entry name" value="P-loop containing nucleotide triphosphate hydrolases"/>
    <property type="match status" value="1"/>
</dbReference>
<accession>A0A843W7E6</accession>
<comment type="similarity">
    <text evidence="1">Belongs to the disease resistance NB-LRR family.</text>
</comment>
<dbReference type="InterPro" id="IPR036388">
    <property type="entry name" value="WH-like_DNA-bd_sf"/>
</dbReference>
<evidence type="ECO:0000256" key="5">
    <source>
        <dbReference type="ARBA" id="ARBA00022821"/>
    </source>
</evidence>
<name>A0A843W7E6_COLES</name>
<evidence type="ECO:0000313" key="11">
    <source>
        <dbReference type="EMBL" id="MQM02918.1"/>
    </source>
</evidence>
<dbReference type="Pfam" id="PF18052">
    <property type="entry name" value="Rx_N"/>
    <property type="match status" value="1"/>
</dbReference>
<dbReference type="InterPro" id="IPR027417">
    <property type="entry name" value="P-loop_NTPase"/>
</dbReference>
<evidence type="ECO:0000259" key="7">
    <source>
        <dbReference type="Pfam" id="PF00931"/>
    </source>
</evidence>
<evidence type="ECO:0000313" key="12">
    <source>
        <dbReference type="Proteomes" id="UP000652761"/>
    </source>
</evidence>
<dbReference type="InterPro" id="IPR042197">
    <property type="entry name" value="Apaf_helical"/>
</dbReference>
<feature type="domain" description="NB-ARC" evidence="7">
    <location>
        <begin position="201"/>
        <end position="362"/>
    </location>
</feature>
<feature type="domain" description="Disease resistance protein winged helix" evidence="9">
    <location>
        <begin position="446"/>
        <end position="534"/>
    </location>
</feature>
<dbReference type="Gene3D" id="1.10.10.10">
    <property type="entry name" value="Winged helix-like DNA-binding domain superfamily/Winged helix DNA-binding domain"/>
    <property type="match status" value="1"/>
</dbReference>
<evidence type="ECO:0000259" key="8">
    <source>
        <dbReference type="Pfam" id="PF18052"/>
    </source>
</evidence>
<gene>
    <name evidence="11" type="ORF">Taro_035685</name>
</gene>
<evidence type="ECO:0000256" key="6">
    <source>
        <dbReference type="ARBA" id="ARBA00022840"/>
    </source>
</evidence>
<organism evidence="11 12">
    <name type="scientific">Colocasia esculenta</name>
    <name type="common">Wild taro</name>
    <name type="synonym">Arum esculentum</name>
    <dbReference type="NCBI Taxonomy" id="4460"/>
    <lineage>
        <taxon>Eukaryota</taxon>
        <taxon>Viridiplantae</taxon>
        <taxon>Streptophyta</taxon>
        <taxon>Embryophyta</taxon>
        <taxon>Tracheophyta</taxon>
        <taxon>Spermatophyta</taxon>
        <taxon>Magnoliopsida</taxon>
        <taxon>Liliopsida</taxon>
        <taxon>Araceae</taxon>
        <taxon>Aroideae</taxon>
        <taxon>Colocasieae</taxon>
        <taxon>Colocasia</taxon>
    </lineage>
</organism>
<reference evidence="11" key="1">
    <citation type="submission" date="2017-07" db="EMBL/GenBank/DDBJ databases">
        <title>Taro Niue Genome Assembly and Annotation.</title>
        <authorList>
            <person name="Atibalentja N."/>
            <person name="Keating K."/>
            <person name="Fields C.J."/>
        </authorList>
    </citation>
    <scope>NUCLEOTIDE SEQUENCE</scope>
    <source>
        <strain evidence="11">Niue_2</strain>
        <tissue evidence="11">Leaf</tissue>
    </source>
</reference>
<dbReference type="PRINTS" id="PR00364">
    <property type="entry name" value="DISEASERSIST"/>
</dbReference>
<dbReference type="InterPro" id="IPR058922">
    <property type="entry name" value="WHD_DRP"/>
</dbReference>
<dbReference type="GO" id="GO:0006952">
    <property type="term" value="P:defense response"/>
    <property type="evidence" value="ECO:0007669"/>
    <property type="project" value="UniProtKB-KW"/>
</dbReference>
<dbReference type="Proteomes" id="UP000652761">
    <property type="component" value="Unassembled WGS sequence"/>
</dbReference>
<dbReference type="GO" id="GO:0005524">
    <property type="term" value="F:ATP binding"/>
    <property type="evidence" value="ECO:0007669"/>
    <property type="project" value="UniProtKB-KW"/>
</dbReference>